<comment type="caution">
    <text evidence="7">The sequence shown here is derived from an EMBL/GenBank/DDBJ whole genome shotgun (WGS) entry which is preliminary data.</text>
</comment>
<feature type="repeat" description="TPR" evidence="4">
    <location>
        <begin position="189"/>
        <end position="222"/>
    </location>
</feature>
<dbReference type="Pfam" id="PF13432">
    <property type="entry name" value="TPR_16"/>
    <property type="match status" value="1"/>
</dbReference>
<dbReference type="PROSITE" id="PS50005">
    <property type="entry name" value="TPR"/>
    <property type="match status" value="2"/>
</dbReference>
<evidence type="ECO:0000256" key="2">
    <source>
        <dbReference type="ARBA" id="ARBA00022676"/>
    </source>
</evidence>
<reference evidence="7 8" key="1">
    <citation type="submission" date="2024-06" db="EMBL/GenBank/DDBJ databases">
        <authorList>
            <person name="Chen R.Y."/>
        </authorList>
    </citation>
    <scope>NUCLEOTIDE SEQUENCE [LARGE SCALE GENOMIC DNA]</scope>
    <source>
        <strain evidence="7 8">D2</strain>
    </source>
</reference>
<name>A0ABV1RL58_9ALTE</name>
<keyword evidence="2" id="KW-0328">Glycosyltransferase</keyword>
<evidence type="ECO:0000313" key="8">
    <source>
        <dbReference type="Proteomes" id="UP001467690"/>
    </source>
</evidence>
<gene>
    <name evidence="7" type="ORF">ABS311_17485</name>
</gene>
<feature type="region of interest" description="Disordered" evidence="5">
    <location>
        <begin position="30"/>
        <end position="81"/>
    </location>
</feature>
<dbReference type="PANTHER" id="PTHR44835:SF1">
    <property type="entry name" value="PROTEIN O-GLCNAC TRANSFERASE"/>
    <property type="match status" value="1"/>
</dbReference>
<dbReference type="SUPFAM" id="SSF48452">
    <property type="entry name" value="TPR-like"/>
    <property type="match status" value="1"/>
</dbReference>
<feature type="signal peptide" evidence="6">
    <location>
        <begin position="1"/>
        <end position="22"/>
    </location>
</feature>
<feature type="repeat" description="TPR" evidence="4">
    <location>
        <begin position="155"/>
        <end position="188"/>
    </location>
</feature>
<evidence type="ECO:0000256" key="6">
    <source>
        <dbReference type="SAM" id="SignalP"/>
    </source>
</evidence>
<evidence type="ECO:0000313" key="7">
    <source>
        <dbReference type="EMBL" id="MER2493675.1"/>
    </source>
</evidence>
<protein>
    <submittedName>
        <fullName evidence="7">Tetratricopeptide repeat protein</fullName>
    </submittedName>
</protein>
<feature type="chain" id="PRO_5046632113" evidence="6">
    <location>
        <begin position="23"/>
        <end position="287"/>
    </location>
</feature>
<accession>A0ABV1RL58</accession>
<evidence type="ECO:0000256" key="1">
    <source>
        <dbReference type="ARBA" id="ARBA00004922"/>
    </source>
</evidence>
<dbReference type="InterPro" id="IPR011990">
    <property type="entry name" value="TPR-like_helical_dom_sf"/>
</dbReference>
<feature type="compositionally biased region" description="Basic and acidic residues" evidence="5">
    <location>
        <begin position="57"/>
        <end position="80"/>
    </location>
</feature>
<evidence type="ECO:0000256" key="3">
    <source>
        <dbReference type="ARBA" id="ARBA00022679"/>
    </source>
</evidence>
<proteinExistence type="predicted"/>
<dbReference type="InterPro" id="IPR051939">
    <property type="entry name" value="Glycosyltr_41/O-GlcNAc_trsf"/>
</dbReference>
<keyword evidence="3" id="KW-0808">Transferase</keyword>
<keyword evidence="4" id="KW-0802">TPR repeat</keyword>
<keyword evidence="6" id="KW-0732">Signal</keyword>
<dbReference type="EMBL" id="JBELOE010000265">
    <property type="protein sequence ID" value="MER2493675.1"/>
    <property type="molecule type" value="Genomic_DNA"/>
</dbReference>
<evidence type="ECO:0000256" key="4">
    <source>
        <dbReference type="PROSITE-ProRule" id="PRU00339"/>
    </source>
</evidence>
<comment type="pathway">
    <text evidence="1">Protein modification; protein glycosylation.</text>
</comment>
<dbReference type="Proteomes" id="UP001467690">
    <property type="component" value="Unassembled WGS sequence"/>
</dbReference>
<sequence>MKICFKSRLFFVVFCLLLSACAQQINAPASLPDSQQNIPKKAGDKAINNDVTQNSKTDIEDKAHTTENADKTEKADKTDNADITTNAVIEDNAESPEQLDPAAKPLASKLLAAKPLFSTTIEKNYQLALDSFKKGQLAESEKMFLKLITQQPELAGGYINLALIAVKQNNVKQALWYLEQLLNKNPNQVTALNLQGQIARKNGQFALAETSYQRALQIEPDNSNIHLNYAILLDLNRGQWALAKQHYQLYLTANPDARQVKMWLAIVEQKQKKKQKQNQAAQQEAKQ</sequence>
<dbReference type="PROSITE" id="PS51257">
    <property type="entry name" value="PROKAR_LIPOPROTEIN"/>
    <property type="match status" value="1"/>
</dbReference>
<dbReference type="InterPro" id="IPR019734">
    <property type="entry name" value="TPR_rpt"/>
</dbReference>
<dbReference type="PANTHER" id="PTHR44835">
    <property type="entry name" value="UDP-N-ACETYLGLUCOSAMINE--PEPTIDE N-ACETYLGLUCOSAMINYLTRANSFERASE SPINDLY-RELATED"/>
    <property type="match status" value="1"/>
</dbReference>
<dbReference type="SMART" id="SM00028">
    <property type="entry name" value="TPR"/>
    <property type="match status" value="3"/>
</dbReference>
<evidence type="ECO:0000256" key="5">
    <source>
        <dbReference type="SAM" id="MobiDB-lite"/>
    </source>
</evidence>
<organism evidence="7 8">
    <name type="scientific">Catenovulum sediminis</name>
    <dbReference type="NCBI Taxonomy" id="1740262"/>
    <lineage>
        <taxon>Bacteria</taxon>
        <taxon>Pseudomonadati</taxon>
        <taxon>Pseudomonadota</taxon>
        <taxon>Gammaproteobacteria</taxon>
        <taxon>Alteromonadales</taxon>
        <taxon>Alteromonadaceae</taxon>
        <taxon>Catenovulum</taxon>
    </lineage>
</organism>
<dbReference type="Gene3D" id="1.25.40.10">
    <property type="entry name" value="Tetratricopeptide repeat domain"/>
    <property type="match status" value="1"/>
</dbReference>
<keyword evidence="8" id="KW-1185">Reference proteome</keyword>